<protein>
    <submittedName>
        <fullName evidence="1">Methyltransferase domain-containing protein</fullName>
    </submittedName>
</protein>
<dbReference type="AlphaFoldDB" id="A0A554SPH2"/>
<proteinExistence type="predicted"/>
<dbReference type="OrthoDB" id="9795085at2"/>
<keyword evidence="1" id="KW-0489">Methyltransferase</keyword>
<dbReference type="PANTHER" id="PTHR43861:SF1">
    <property type="entry name" value="TRANS-ACONITATE 2-METHYLTRANSFERASE"/>
    <property type="match status" value="1"/>
</dbReference>
<name>A0A554SPH2_9ACTN</name>
<evidence type="ECO:0000313" key="2">
    <source>
        <dbReference type="Proteomes" id="UP000316988"/>
    </source>
</evidence>
<dbReference type="GO" id="GO:0030798">
    <property type="term" value="F:trans-aconitate 2-methyltransferase activity"/>
    <property type="evidence" value="ECO:0007669"/>
    <property type="project" value="InterPro"/>
</dbReference>
<dbReference type="Pfam" id="PF13489">
    <property type="entry name" value="Methyltransf_23"/>
    <property type="match status" value="1"/>
</dbReference>
<dbReference type="CDD" id="cd02440">
    <property type="entry name" value="AdoMet_MTases"/>
    <property type="match status" value="1"/>
</dbReference>
<gene>
    <name evidence="1" type="ORF">FNM00_00805</name>
</gene>
<organism evidence="1 2">
    <name type="scientific">Aeromicrobium piscarium</name>
    <dbReference type="NCBI Taxonomy" id="2590901"/>
    <lineage>
        <taxon>Bacteria</taxon>
        <taxon>Bacillati</taxon>
        <taxon>Actinomycetota</taxon>
        <taxon>Actinomycetes</taxon>
        <taxon>Propionibacteriales</taxon>
        <taxon>Nocardioidaceae</taxon>
        <taxon>Aeromicrobium</taxon>
    </lineage>
</organism>
<reference evidence="1 2" key="1">
    <citation type="submission" date="2019-07" db="EMBL/GenBank/DDBJ databases">
        <authorList>
            <person name="Zhao L.H."/>
        </authorList>
    </citation>
    <scope>NUCLEOTIDE SEQUENCE [LARGE SCALE GENOMIC DNA]</scope>
    <source>
        <strain evidence="1 2">Co35</strain>
    </source>
</reference>
<dbReference type="InterPro" id="IPR023149">
    <property type="entry name" value="Trans_acon_MeTrfase_C"/>
</dbReference>
<dbReference type="SUPFAM" id="SSF53335">
    <property type="entry name" value="S-adenosyl-L-methionine-dependent methyltransferases"/>
    <property type="match status" value="1"/>
</dbReference>
<keyword evidence="1" id="KW-0808">Transferase</keyword>
<comment type="caution">
    <text evidence="1">The sequence shown here is derived from an EMBL/GenBank/DDBJ whole genome shotgun (WGS) entry which is preliminary data.</text>
</comment>
<dbReference type="EMBL" id="VLNT01000001">
    <property type="protein sequence ID" value="TSD68169.1"/>
    <property type="molecule type" value="Genomic_DNA"/>
</dbReference>
<evidence type="ECO:0000313" key="1">
    <source>
        <dbReference type="EMBL" id="TSD68169.1"/>
    </source>
</evidence>
<dbReference type="Gene3D" id="1.10.150.290">
    <property type="entry name" value="S-adenosyl-L-methionine-dependent methyltransferases"/>
    <property type="match status" value="1"/>
</dbReference>
<dbReference type="Gene3D" id="3.40.50.150">
    <property type="entry name" value="Vaccinia Virus protein VP39"/>
    <property type="match status" value="1"/>
</dbReference>
<dbReference type="GO" id="GO:0032259">
    <property type="term" value="P:methylation"/>
    <property type="evidence" value="ECO:0007669"/>
    <property type="project" value="UniProtKB-KW"/>
</dbReference>
<sequence length="269" mass="29520">MTGPPARVDPTYGGSVSDWDPPQYLGFADERSRPFADLIARVPGPASTVVDLGCGAGNLTPILRGRWPEAEVTGIDSSPQMIERARHDDPSTTYLQADIATWRPERPVDVIVSNAALQWVPGHRSLLPELIGRLRDGGRFAFQVPGNFDAPSHAILHELAGREPYAAHTTGIERPDAAGPDVYLDDLTGQGHRVDAWETTYLHVLTGPDPVFECAWSTGARPVLQALPQELRARFGREYRAALREAYPPRPYGTVLPFRRVFVVVERGG</sequence>
<dbReference type="PANTHER" id="PTHR43861">
    <property type="entry name" value="TRANS-ACONITATE 2-METHYLTRANSFERASE-RELATED"/>
    <property type="match status" value="1"/>
</dbReference>
<dbReference type="InterPro" id="IPR029063">
    <property type="entry name" value="SAM-dependent_MTases_sf"/>
</dbReference>
<accession>A0A554SPH2</accession>
<dbReference type="Proteomes" id="UP000316988">
    <property type="component" value="Unassembled WGS sequence"/>
</dbReference>
<keyword evidence="2" id="KW-1185">Reference proteome</keyword>